<dbReference type="EMBL" id="JABBGA010000032">
    <property type="protein sequence ID" value="NML28658.1"/>
    <property type="molecule type" value="Genomic_DNA"/>
</dbReference>
<evidence type="ECO:0000256" key="2">
    <source>
        <dbReference type="ARBA" id="ARBA00022963"/>
    </source>
</evidence>
<comment type="caution">
    <text evidence="6">The sequence shown here is derived from an EMBL/GenBank/DDBJ whole genome shotgun (WGS) entry which is preliminary data.</text>
</comment>
<dbReference type="Proteomes" id="UP000580043">
    <property type="component" value="Unassembled WGS sequence"/>
</dbReference>
<protein>
    <submittedName>
        <fullName evidence="6">Patatin</fullName>
    </submittedName>
</protein>
<dbReference type="Gene3D" id="3.40.1090.10">
    <property type="entry name" value="Cytosolic phospholipase A2 catalytic domain"/>
    <property type="match status" value="2"/>
</dbReference>
<evidence type="ECO:0000256" key="4">
    <source>
        <dbReference type="PROSITE-ProRule" id="PRU01161"/>
    </source>
</evidence>
<dbReference type="PROSITE" id="PS51635">
    <property type="entry name" value="PNPLA"/>
    <property type="match status" value="1"/>
</dbReference>
<evidence type="ECO:0000259" key="5">
    <source>
        <dbReference type="PROSITE" id="PS51635"/>
    </source>
</evidence>
<evidence type="ECO:0000256" key="3">
    <source>
        <dbReference type="ARBA" id="ARBA00023098"/>
    </source>
</evidence>
<evidence type="ECO:0000313" key="6">
    <source>
        <dbReference type="EMBL" id="NML28658.1"/>
    </source>
</evidence>
<reference evidence="6 7" key="1">
    <citation type="submission" date="2020-04" db="EMBL/GenBank/DDBJ databases">
        <title>Zoogloea sp. G-4-1-14 isolated from soil.</title>
        <authorList>
            <person name="Dahal R.H."/>
        </authorList>
    </citation>
    <scope>NUCLEOTIDE SEQUENCE [LARGE SCALE GENOMIC DNA]</scope>
    <source>
        <strain evidence="6 7">G-4-1-14</strain>
    </source>
</reference>
<keyword evidence="2 4" id="KW-0442">Lipid degradation</keyword>
<dbReference type="RefSeq" id="WP_169148182.1">
    <property type="nucleotide sequence ID" value="NZ_JABBGA010000032.1"/>
</dbReference>
<dbReference type="GO" id="GO:0016787">
    <property type="term" value="F:hydrolase activity"/>
    <property type="evidence" value="ECO:0007669"/>
    <property type="project" value="UniProtKB-UniRule"/>
</dbReference>
<organism evidence="6 7">
    <name type="scientific">Zoogloea dura</name>
    <dbReference type="NCBI Taxonomy" id="2728840"/>
    <lineage>
        <taxon>Bacteria</taxon>
        <taxon>Pseudomonadati</taxon>
        <taxon>Pseudomonadota</taxon>
        <taxon>Betaproteobacteria</taxon>
        <taxon>Rhodocyclales</taxon>
        <taxon>Zoogloeaceae</taxon>
        <taxon>Zoogloea</taxon>
    </lineage>
</organism>
<dbReference type="InterPro" id="IPR002641">
    <property type="entry name" value="PNPLA_dom"/>
</dbReference>
<keyword evidence="7" id="KW-1185">Reference proteome</keyword>
<evidence type="ECO:0000313" key="7">
    <source>
        <dbReference type="Proteomes" id="UP000580043"/>
    </source>
</evidence>
<keyword evidence="3 4" id="KW-0443">Lipid metabolism</keyword>
<feature type="short sequence motif" description="GXSXG" evidence="4">
    <location>
        <begin position="40"/>
        <end position="44"/>
    </location>
</feature>
<feature type="domain" description="PNPLA" evidence="5">
    <location>
        <begin position="9"/>
        <end position="168"/>
    </location>
</feature>
<dbReference type="GO" id="GO:0016042">
    <property type="term" value="P:lipid catabolic process"/>
    <property type="evidence" value="ECO:0007669"/>
    <property type="project" value="UniProtKB-UniRule"/>
</dbReference>
<proteinExistence type="predicted"/>
<dbReference type="PANTHER" id="PTHR14226:SF76">
    <property type="entry name" value="NTE FAMILY PROTEIN RSSA"/>
    <property type="match status" value="1"/>
</dbReference>
<comment type="caution">
    <text evidence="4">Lacks conserved residue(s) required for the propagation of feature annotation.</text>
</comment>
<accession>A0A848G8P4</accession>
<dbReference type="PANTHER" id="PTHR14226">
    <property type="entry name" value="NEUROPATHY TARGET ESTERASE/SWISS CHEESE D.MELANOGASTER"/>
    <property type="match status" value="1"/>
</dbReference>
<keyword evidence="1 4" id="KW-0378">Hydrolase</keyword>
<evidence type="ECO:0000256" key="1">
    <source>
        <dbReference type="ARBA" id="ARBA00022801"/>
    </source>
</evidence>
<feature type="short sequence motif" description="DGA/G" evidence="4">
    <location>
        <begin position="155"/>
        <end position="157"/>
    </location>
</feature>
<feature type="active site" description="Proton acceptor" evidence="4">
    <location>
        <position position="155"/>
    </location>
</feature>
<feature type="active site" description="Nucleophile" evidence="4">
    <location>
        <position position="42"/>
    </location>
</feature>
<sequence length="298" mass="31438">MKRKPVIGIALGSGSARGWAHIGVLRALAREGIEPAIISGCSIGAFVGAIAATGDLDKLGAWVEALGWQDVVGLMDMGLRGGLLKGDKLMAFFEREFVDRDFTALLHVFGCVATDLHSGHEVWLREGSVSEAVRASIALPGLMAPVWQDGRLLVDGGLVNPVPVSLARAMGADVVIAVELNSDVVGWAWRNRAPPPEPVEAASGWHRRLLSRLGRNGHNGDSDDEALPSLLSVMQSSISIMSVRIARSRLAGEPADVVVSPRLAQLGLMDFHRGAEAIAEGEAAVAAVLPAIHRALGR</sequence>
<dbReference type="InterPro" id="IPR050301">
    <property type="entry name" value="NTE"/>
</dbReference>
<name>A0A848G8P4_9RHOO</name>
<dbReference type="InterPro" id="IPR016035">
    <property type="entry name" value="Acyl_Trfase/lysoPLipase"/>
</dbReference>
<dbReference type="SUPFAM" id="SSF52151">
    <property type="entry name" value="FabD/lysophospholipase-like"/>
    <property type="match status" value="1"/>
</dbReference>
<dbReference type="Pfam" id="PF01734">
    <property type="entry name" value="Patatin"/>
    <property type="match status" value="1"/>
</dbReference>
<gene>
    <name evidence="6" type="ORF">HHL15_23115</name>
</gene>
<dbReference type="AlphaFoldDB" id="A0A848G8P4"/>